<keyword evidence="2" id="KW-1185">Reference proteome</keyword>
<organism evidence="1 2">
    <name type="scientific">Nitratireductor mangrovi</name>
    <dbReference type="NCBI Taxonomy" id="2599600"/>
    <lineage>
        <taxon>Bacteria</taxon>
        <taxon>Pseudomonadati</taxon>
        <taxon>Pseudomonadota</taxon>
        <taxon>Alphaproteobacteria</taxon>
        <taxon>Hyphomicrobiales</taxon>
        <taxon>Phyllobacteriaceae</taxon>
        <taxon>Nitratireductor</taxon>
    </lineage>
</organism>
<evidence type="ECO:0008006" key="3">
    <source>
        <dbReference type="Google" id="ProtNLM"/>
    </source>
</evidence>
<dbReference type="OrthoDB" id="6057488at2"/>
<protein>
    <recommendedName>
        <fullName evidence="3">Esterase</fullName>
    </recommendedName>
</protein>
<name>A0A5B8KVH3_9HYPH</name>
<evidence type="ECO:0000313" key="2">
    <source>
        <dbReference type="Proteomes" id="UP000321389"/>
    </source>
</evidence>
<sequence length="219" mass="24178">MNGILARACGFMREFASRLSIRRETSPVNTFEELCRFVGARAAFVSQKKLYGYLKARMGTRYPSMFEDDAFVASVNIAKMQVFAAALSDLTVHAVALVTAGSQVGAAERNRMARACFRHGVAEHAAQAPDDGSIGEWETAFEKRLADLHWENMSVGGDAFTESPAALYEWAPIADNLKRLDAEIVTNSIRFAWIEVVRDLRRRCDASAVRADYEATSAA</sequence>
<reference evidence="1" key="1">
    <citation type="submission" date="2020-04" db="EMBL/GenBank/DDBJ databases">
        <title>Nitratireductor sp. nov. isolated from mangrove soil.</title>
        <authorList>
            <person name="Ye Y."/>
        </authorList>
    </citation>
    <scope>NUCLEOTIDE SEQUENCE</scope>
    <source>
        <strain evidence="1">SY7</strain>
    </source>
</reference>
<gene>
    <name evidence="1" type="ORF">FQ775_04225</name>
</gene>
<evidence type="ECO:0000313" key="1">
    <source>
        <dbReference type="EMBL" id="QDY99643.1"/>
    </source>
</evidence>
<proteinExistence type="predicted"/>
<dbReference type="Proteomes" id="UP000321389">
    <property type="component" value="Chromosome"/>
</dbReference>
<dbReference type="KEGG" id="niy:FQ775_04225"/>
<dbReference type="EMBL" id="CP042301">
    <property type="protein sequence ID" value="QDY99643.1"/>
    <property type="molecule type" value="Genomic_DNA"/>
</dbReference>
<dbReference type="AlphaFoldDB" id="A0A5B8KVH3"/>
<accession>A0A5B8KVH3</accession>